<feature type="domain" description="GST C-terminal" evidence="3">
    <location>
        <begin position="92"/>
        <end position="224"/>
    </location>
</feature>
<dbReference type="PANTHER" id="PTHR44051:SF3">
    <property type="entry name" value="TRANSCRIPTIONAL REGULATOR URE2"/>
    <property type="match status" value="1"/>
</dbReference>
<dbReference type="PANTHER" id="PTHR44051">
    <property type="entry name" value="GLUTATHIONE S-TRANSFERASE-RELATED"/>
    <property type="match status" value="1"/>
</dbReference>
<evidence type="ECO:0000259" key="2">
    <source>
        <dbReference type="PROSITE" id="PS50404"/>
    </source>
</evidence>
<dbReference type="InterPro" id="IPR004046">
    <property type="entry name" value="GST_C"/>
</dbReference>
<dbReference type="InterPro" id="IPR004045">
    <property type="entry name" value="Glutathione_S-Trfase_N"/>
</dbReference>
<accession>A0AAN6F6K2</accession>
<dbReference type="PROSITE" id="PS50404">
    <property type="entry name" value="GST_NTER"/>
    <property type="match status" value="1"/>
</dbReference>
<dbReference type="InterPro" id="IPR040079">
    <property type="entry name" value="Glutathione_S-Trfase"/>
</dbReference>
<comment type="caution">
    <text evidence="4">The sequence shown here is derived from an EMBL/GenBank/DDBJ whole genome shotgun (WGS) entry which is preliminary data.</text>
</comment>
<dbReference type="SFLD" id="SFLDS00019">
    <property type="entry name" value="Glutathione_Transferase_(cytos"/>
    <property type="match status" value="1"/>
</dbReference>
<evidence type="ECO:0000313" key="4">
    <source>
        <dbReference type="EMBL" id="KAK0301603.1"/>
    </source>
</evidence>
<feature type="domain" description="GST N-terminal" evidence="2">
    <location>
        <begin position="5"/>
        <end position="86"/>
    </location>
</feature>
<dbReference type="Pfam" id="PF02798">
    <property type="entry name" value="GST_N"/>
    <property type="match status" value="1"/>
</dbReference>
<evidence type="ECO:0008006" key="6">
    <source>
        <dbReference type="Google" id="ProtNLM"/>
    </source>
</evidence>
<comment type="similarity">
    <text evidence="1">Belongs to the GST superfamily.</text>
</comment>
<protein>
    <recommendedName>
        <fullName evidence="6">Glutathione S-transferase</fullName>
    </recommendedName>
</protein>
<dbReference type="PROSITE" id="PS50405">
    <property type="entry name" value="GST_CTER"/>
    <property type="match status" value="1"/>
</dbReference>
<dbReference type="Gene3D" id="1.20.1050.130">
    <property type="match status" value="1"/>
</dbReference>
<name>A0AAN6F6K2_9PEZI</name>
<dbReference type="EMBL" id="JASUXU010000343">
    <property type="protein sequence ID" value="KAK0301603.1"/>
    <property type="molecule type" value="Genomic_DNA"/>
</dbReference>
<sequence>MSSLKTIKLYNHGGGPNPPKVAIILEELGIPYESTYPGPSAIKQEPYISLNPNGRLPAIEDPNTGLVLWESGAIVQYLVEQYDKDAKLRYTTFAEKWQQEAWKIFQVSGQGPYFGQLMWFKVFRSEKLPSAVDRYTNEAKRVLGVIDAHLKKTNKPYLVGDKVCFADLMFVTWDHVLPFALGEDDMKDFETNMPHAFAWWQKLEGRESVKKVYADVEKHKAAGAKH</sequence>
<dbReference type="Pfam" id="PF14497">
    <property type="entry name" value="GST_C_3"/>
    <property type="match status" value="1"/>
</dbReference>
<gene>
    <name evidence="4" type="ORF">LTR82_018217</name>
</gene>
<dbReference type="SUPFAM" id="SSF47616">
    <property type="entry name" value="GST C-terminal domain-like"/>
    <property type="match status" value="1"/>
</dbReference>
<evidence type="ECO:0000313" key="5">
    <source>
        <dbReference type="Proteomes" id="UP001168146"/>
    </source>
</evidence>
<dbReference type="AlphaFoldDB" id="A0AAN6F6K2"/>
<dbReference type="SFLD" id="SFLDG00358">
    <property type="entry name" value="Main_(cytGST)"/>
    <property type="match status" value="1"/>
</dbReference>
<evidence type="ECO:0000256" key="1">
    <source>
        <dbReference type="ARBA" id="ARBA00007409"/>
    </source>
</evidence>
<reference evidence="4" key="1">
    <citation type="submission" date="2021-12" db="EMBL/GenBank/DDBJ databases">
        <title>Black yeast isolated from Biological Soil Crust.</title>
        <authorList>
            <person name="Kurbessoian T."/>
        </authorList>
    </citation>
    <scope>NUCLEOTIDE SEQUENCE</scope>
    <source>
        <strain evidence="4">CCFEE 5208</strain>
    </source>
</reference>
<proteinExistence type="inferred from homology"/>
<organism evidence="4 5">
    <name type="scientific">Friedmanniomyces endolithicus</name>
    <dbReference type="NCBI Taxonomy" id="329885"/>
    <lineage>
        <taxon>Eukaryota</taxon>
        <taxon>Fungi</taxon>
        <taxon>Dikarya</taxon>
        <taxon>Ascomycota</taxon>
        <taxon>Pezizomycotina</taxon>
        <taxon>Dothideomycetes</taxon>
        <taxon>Dothideomycetidae</taxon>
        <taxon>Mycosphaerellales</taxon>
        <taxon>Teratosphaeriaceae</taxon>
        <taxon>Friedmanniomyces</taxon>
    </lineage>
</organism>
<dbReference type="Proteomes" id="UP001168146">
    <property type="component" value="Unassembled WGS sequence"/>
</dbReference>
<dbReference type="InterPro" id="IPR036249">
    <property type="entry name" value="Thioredoxin-like_sf"/>
</dbReference>
<dbReference type="CDD" id="cd03048">
    <property type="entry name" value="GST_N_Ure2p_like"/>
    <property type="match status" value="1"/>
</dbReference>
<dbReference type="InterPro" id="IPR010987">
    <property type="entry name" value="Glutathione-S-Trfase_C-like"/>
</dbReference>
<evidence type="ECO:0000259" key="3">
    <source>
        <dbReference type="PROSITE" id="PS50405"/>
    </source>
</evidence>
<dbReference type="SUPFAM" id="SSF52833">
    <property type="entry name" value="Thioredoxin-like"/>
    <property type="match status" value="1"/>
</dbReference>
<dbReference type="InterPro" id="IPR036282">
    <property type="entry name" value="Glutathione-S-Trfase_C_sf"/>
</dbReference>